<protein>
    <recommendedName>
        <fullName evidence="3">THAP4-like heme-binding beta-barrel domain-containing protein</fullName>
    </recommendedName>
</protein>
<evidence type="ECO:0008006" key="3">
    <source>
        <dbReference type="Google" id="ProtNLM"/>
    </source>
</evidence>
<evidence type="ECO:0000313" key="2">
    <source>
        <dbReference type="EMBL" id="ADI19522.1"/>
    </source>
</evidence>
<reference evidence="2" key="1">
    <citation type="journal article" date="2011" name="Environ. Microbiol.">
        <title>Time-series analyses of Monterey Bay coastal microbial picoplankton using a 'genome proxy' microarray.</title>
        <authorList>
            <person name="Rich V.I."/>
            <person name="Pham V.D."/>
            <person name="Eppley J."/>
            <person name="Shi Y."/>
            <person name="DeLong E.F."/>
        </authorList>
    </citation>
    <scope>NUCLEOTIDE SEQUENCE</scope>
</reference>
<feature type="signal peptide" evidence="1">
    <location>
        <begin position="1"/>
        <end position="17"/>
    </location>
</feature>
<dbReference type="AlphaFoldDB" id="E0XYN1"/>
<dbReference type="EMBL" id="GU474924">
    <property type="protein sequence ID" value="ADI19522.1"/>
    <property type="molecule type" value="Genomic_DNA"/>
</dbReference>
<proteinExistence type="predicted"/>
<evidence type="ECO:0000256" key="1">
    <source>
        <dbReference type="SAM" id="SignalP"/>
    </source>
</evidence>
<name>E0XYN1_9CHLR</name>
<sequence>MRKIVLVVMIISGVLHAQSEAYDALKVLEPFIGKWQTNEMSFGFFEGLPDNTEMVTNEEYKWITEKSAILETWEAYTSDGKQKINHGSILFYLDPATNAIRTKHFGYDGKVYWTGNGRIENKKNLLAIHIEELTINGTHTAYTNEIRILKNDTYQSQFVNINQGGKPIENPPKRKFKKMFHN</sequence>
<keyword evidence="1" id="KW-0732">Signal</keyword>
<accession>E0XYN1</accession>
<organism evidence="2">
    <name type="scientific">uncultured Chloroflexi bacterium HF0770_09E03</name>
    <dbReference type="NCBI Taxonomy" id="710738"/>
    <lineage>
        <taxon>Bacteria</taxon>
        <taxon>Bacillati</taxon>
        <taxon>Chloroflexota</taxon>
        <taxon>environmental samples</taxon>
    </lineage>
</organism>
<feature type="chain" id="PRO_5003143063" description="THAP4-like heme-binding beta-barrel domain-containing protein" evidence="1">
    <location>
        <begin position="18"/>
        <end position="182"/>
    </location>
</feature>